<feature type="chain" id="PRO_5046231535" description="T9SS C-terminal target domain-containing protein" evidence="1">
    <location>
        <begin position="23"/>
        <end position="455"/>
    </location>
</feature>
<organism evidence="2 3">
    <name type="scientific">Coprobacter tertius</name>
    <dbReference type="NCBI Taxonomy" id="2944915"/>
    <lineage>
        <taxon>Bacteria</taxon>
        <taxon>Pseudomonadati</taxon>
        <taxon>Bacteroidota</taxon>
        <taxon>Bacteroidia</taxon>
        <taxon>Bacteroidales</taxon>
        <taxon>Barnesiellaceae</taxon>
        <taxon>Coprobacter</taxon>
    </lineage>
</organism>
<evidence type="ECO:0000313" key="2">
    <source>
        <dbReference type="EMBL" id="MCP9611823.1"/>
    </source>
</evidence>
<protein>
    <recommendedName>
        <fullName evidence="4">T9SS C-terminal target domain-containing protein</fullName>
    </recommendedName>
</protein>
<gene>
    <name evidence="2" type="ORF">NMU02_06935</name>
</gene>
<name>A0ABT1MGR3_9BACT</name>
<evidence type="ECO:0000313" key="3">
    <source>
        <dbReference type="Proteomes" id="UP001205603"/>
    </source>
</evidence>
<dbReference type="PANTHER" id="PTHR41339:SF1">
    <property type="entry name" value="SECRETED PROTEIN"/>
    <property type="match status" value="1"/>
</dbReference>
<feature type="signal peptide" evidence="1">
    <location>
        <begin position="1"/>
        <end position="22"/>
    </location>
</feature>
<dbReference type="PANTHER" id="PTHR41339">
    <property type="entry name" value="LIPL48"/>
    <property type="match status" value="1"/>
</dbReference>
<evidence type="ECO:0000256" key="1">
    <source>
        <dbReference type="SAM" id="SignalP"/>
    </source>
</evidence>
<accession>A0ABT1MGR3</accession>
<proteinExistence type="predicted"/>
<evidence type="ECO:0008006" key="4">
    <source>
        <dbReference type="Google" id="ProtNLM"/>
    </source>
</evidence>
<sequence length="455" mass="49645">MKRMYYRIMTSFFALVSLVMISCSDDKNGDEFIPGGESTRYDEILEGEITGNKTLSADKVYLLRGFVYVYTGSNTESSVLTIEPGTVIKGEKATKGSLIIEPGSKIIAQGTVDKPIVFTSDQPVGKRSYGDWGGLIICGKAPVNSNRPQIEGGPRTIYGGDNVDDNSGILKYVRIEFPGYPFRPNQEINGLTFGGVGRNTQVEYVQVSYCGDDSYEWFGGNVNCKHLIAYKGWDDEFDTDNGFSGKLQFLLGVRDPKVADTSKSNGFESDNDADGSGNTPLTAPVFSNVTLIGPFYGVSSGKSESDILYTTADAASGAKGGQFQAAMHIRRNSSLKVYNSIFTGWPYGLYLQNANSGATVKNVIFAGMWNDFKDDLSKSYFETAVLGNQVFSSSNDIIKENAKFLTVDATKISGASFDDADLSTGFDRVAYKGAFDGTNDWTETWTNFDPQNTEY</sequence>
<comment type="caution">
    <text evidence="2">The sequence shown here is derived from an EMBL/GenBank/DDBJ whole genome shotgun (WGS) entry which is preliminary data.</text>
</comment>
<keyword evidence="1" id="KW-0732">Signal</keyword>
<dbReference type="EMBL" id="JANDHW010000005">
    <property type="protein sequence ID" value="MCP9611823.1"/>
    <property type="molecule type" value="Genomic_DNA"/>
</dbReference>
<dbReference type="Proteomes" id="UP001205603">
    <property type="component" value="Unassembled WGS sequence"/>
</dbReference>
<dbReference type="PROSITE" id="PS51257">
    <property type="entry name" value="PROKAR_LIPOPROTEIN"/>
    <property type="match status" value="1"/>
</dbReference>
<reference evidence="2 3" key="1">
    <citation type="submission" date="2022-07" db="EMBL/GenBank/DDBJ databases">
        <title>Fecal culturing of patients with breast cancer.</title>
        <authorList>
            <person name="Teng N.M.Y."/>
            <person name="Kiu R."/>
            <person name="Evans R."/>
            <person name="Baker D.J."/>
            <person name="Zenner C."/>
            <person name="Robinson S.D."/>
            <person name="Hall L.J."/>
        </authorList>
    </citation>
    <scope>NUCLEOTIDE SEQUENCE [LARGE SCALE GENOMIC DNA]</scope>
    <source>
        <strain evidence="2 3">LH1063</strain>
    </source>
</reference>
<keyword evidence="3" id="KW-1185">Reference proteome</keyword>